<gene>
    <name evidence="2" type="ORF">PCO31111_05028</name>
</gene>
<evidence type="ECO:0000313" key="2">
    <source>
        <dbReference type="EMBL" id="VVE55271.1"/>
    </source>
</evidence>
<dbReference type="InterPro" id="IPR054075">
    <property type="entry name" value="Gp53-like_C"/>
</dbReference>
<proteinExistence type="predicted"/>
<dbReference type="Gene3D" id="2.60.40.3940">
    <property type="match status" value="1"/>
</dbReference>
<sequence length="256" mass="26103">MAVLVAAGITPDRTQNNQLAQAIPLLAKAMGDARYGLISNLLGASSIPPISVATTLTASAAGRHHVFSAGVPVTLPAASSLTAGQAISFQSLFAGASIVRAGTDVITTGNGTPTSISLNSGDTLTLMSNGTNGWYTVDGSTQLQFAANMRQATSLTIPGYRVFPAYPGDPTPLILQMGYAASPTGANTNATTTFATAFPNAVLGVMVSDYATLSNNAVMWTVSGLTLSNFTAFWGAGATTPGTTNSRQAFYIALGR</sequence>
<reference evidence="2 3" key="1">
    <citation type="submission" date="2019-08" db="EMBL/GenBank/DDBJ databases">
        <authorList>
            <person name="Peeters C."/>
        </authorList>
    </citation>
    <scope>NUCLEOTIDE SEQUENCE [LARGE SCALE GENOMIC DNA]</scope>
    <source>
        <strain evidence="2 3">LMG 31111</strain>
    </source>
</reference>
<keyword evidence="3" id="KW-1185">Reference proteome</keyword>
<name>A0A5E4Z218_9BURK</name>
<dbReference type="EMBL" id="CABPSE010000029">
    <property type="protein sequence ID" value="VVE55271.1"/>
    <property type="molecule type" value="Genomic_DNA"/>
</dbReference>
<dbReference type="Proteomes" id="UP000383971">
    <property type="component" value="Unassembled WGS sequence"/>
</dbReference>
<protein>
    <recommendedName>
        <fullName evidence="1">Putative tail fiber protein gp53-like C-terminal domain-containing protein</fullName>
    </recommendedName>
</protein>
<feature type="domain" description="Putative tail fiber protein gp53-like C-terminal" evidence="1">
    <location>
        <begin position="170"/>
        <end position="256"/>
    </location>
</feature>
<dbReference type="AlphaFoldDB" id="A0A5E4Z218"/>
<evidence type="ECO:0000259" key="1">
    <source>
        <dbReference type="Pfam" id="PF21882"/>
    </source>
</evidence>
<organism evidence="2 3">
    <name type="scientific">Pandoraea communis</name>
    <dbReference type="NCBI Taxonomy" id="2508297"/>
    <lineage>
        <taxon>Bacteria</taxon>
        <taxon>Pseudomonadati</taxon>
        <taxon>Pseudomonadota</taxon>
        <taxon>Betaproteobacteria</taxon>
        <taxon>Burkholderiales</taxon>
        <taxon>Burkholderiaceae</taxon>
        <taxon>Pandoraea</taxon>
    </lineage>
</organism>
<accession>A0A5E4Z218</accession>
<evidence type="ECO:0000313" key="3">
    <source>
        <dbReference type="Proteomes" id="UP000383971"/>
    </source>
</evidence>
<dbReference type="Pfam" id="PF21882">
    <property type="entry name" value="Gp53-like_C"/>
    <property type="match status" value="1"/>
</dbReference>